<protein>
    <submittedName>
        <fullName evidence="1">Uncharacterized protein</fullName>
    </submittedName>
</protein>
<name>A0AC60NVD7_IXOPE</name>
<gene>
    <name evidence="1" type="ORF">HPB47_011845</name>
</gene>
<evidence type="ECO:0000313" key="2">
    <source>
        <dbReference type="Proteomes" id="UP000805193"/>
    </source>
</evidence>
<comment type="caution">
    <text evidence="1">The sequence shown here is derived from an EMBL/GenBank/DDBJ whole genome shotgun (WGS) entry which is preliminary data.</text>
</comment>
<proteinExistence type="predicted"/>
<dbReference type="Proteomes" id="UP000805193">
    <property type="component" value="Unassembled WGS sequence"/>
</dbReference>
<organism evidence="1 2">
    <name type="scientific">Ixodes persulcatus</name>
    <name type="common">Taiga tick</name>
    <dbReference type="NCBI Taxonomy" id="34615"/>
    <lineage>
        <taxon>Eukaryota</taxon>
        <taxon>Metazoa</taxon>
        <taxon>Ecdysozoa</taxon>
        <taxon>Arthropoda</taxon>
        <taxon>Chelicerata</taxon>
        <taxon>Arachnida</taxon>
        <taxon>Acari</taxon>
        <taxon>Parasitiformes</taxon>
        <taxon>Ixodida</taxon>
        <taxon>Ixodoidea</taxon>
        <taxon>Ixodidae</taxon>
        <taxon>Ixodinae</taxon>
        <taxon>Ixodes</taxon>
    </lineage>
</organism>
<feature type="non-terminal residue" evidence="1">
    <location>
        <position position="89"/>
    </location>
</feature>
<keyword evidence="2" id="KW-1185">Reference proteome</keyword>
<sequence length="89" mass="9830">RSAGGVHLAVDGRCDSLGYSAKCCTYSSYCNALHKIVHTEQAQVGERPGSRDKFRPSQQHSMGDRLHPPEPLKTGKTPCEAYWTPSMRP</sequence>
<dbReference type="EMBL" id="JABSTQ010011466">
    <property type="protein sequence ID" value="KAG0411035.1"/>
    <property type="molecule type" value="Genomic_DNA"/>
</dbReference>
<accession>A0AC60NVD7</accession>
<feature type="non-terminal residue" evidence="1">
    <location>
        <position position="1"/>
    </location>
</feature>
<reference evidence="1 2" key="1">
    <citation type="journal article" date="2020" name="Cell">
        <title>Large-Scale Comparative Analyses of Tick Genomes Elucidate Their Genetic Diversity and Vector Capacities.</title>
        <authorList>
            <consortium name="Tick Genome and Microbiome Consortium (TIGMIC)"/>
            <person name="Jia N."/>
            <person name="Wang J."/>
            <person name="Shi W."/>
            <person name="Du L."/>
            <person name="Sun Y."/>
            <person name="Zhan W."/>
            <person name="Jiang J.F."/>
            <person name="Wang Q."/>
            <person name="Zhang B."/>
            <person name="Ji P."/>
            <person name="Bell-Sakyi L."/>
            <person name="Cui X.M."/>
            <person name="Yuan T.T."/>
            <person name="Jiang B.G."/>
            <person name="Yang W.F."/>
            <person name="Lam T.T."/>
            <person name="Chang Q.C."/>
            <person name="Ding S.J."/>
            <person name="Wang X.J."/>
            <person name="Zhu J.G."/>
            <person name="Ruan X.D."/>
            <person name="Zhao L."/>
            <person name="Wei J.T."/>
            <person name="Ye R.Z."/>
            <person name="Que T.C."/>
            <person name="Du C.H."/>
            <person name="Zhou Y.H."/>
            <person name="Cheng J.X."/>
            <person name="Dai P.F."/>
            <person name="Guo W.B."/>
            <person name="Han X.H."/>
            <person name="Huang E.J."/>
            <person name="Li L.F."/>
            <person name="Wei W."/>
            <person name="Gao Y.C."/>
            <person name="Liu J.Z."/>
            <person name="Shao H.Z."/>
            <person name="Wang X."/>
            <person name="Wang C.C."/>
            <person name="Yang T.C."/>
            <person name="Huo Q.B."/>
            <person name="Li W."/>
            <person name="Chen H.Y."/>
            <person name="Chen S.E."/>
            <person name="Zhou L.G."/>
            <person name="Ni X.B."/>
            <person name="Tian J.H."/>
            <person name="Sheng Y."/>
            <person name="Liu T."/>
            <person name="Pan Y.S."/>
            <person name="Xia L.Y."/>
            <person name="Li J."/>
            <person name="Zhao F."/>
            <person name="Cao W.C."/>
        </authorList>
    </citation>
    <scope>NUCLEOTIDE SEQUENCE [LARGE SCALE GENOMIC DNA]</scope>
    <source>
        <strain evidence="1">Iper-2018</strain>
    </source>
</reference>
<evidence type="ECO:0000313" key="1">
    <source>
        <dbReference type="EMBL" id="KAG0411035.1"/>
    </source>
</evidence>